<dbReference type="Gene3D" id="3.30.565.10">
    <property type="entry name" value="Histidine kinase-like ATPase, C-terminal domain"/>
    <property type="match status" value="1"/>
</dbReference>
<evidence type="ECO:0000256" key="1">
    <source>
        <dbReference type="ARBA" id="ARBA00022679"/>
    </source>
</evidence>
<dbReference type="InterPro" id="IPR029016">
    <property type="entry name" value="GAF-like_dom_sf"/>
</dbReference>
<gene>
    <name evidence="6" type="ORF">BKA21_002556</name>
    <name evidence="5" type="ORF">Col01nite_13660</name>
</gene>
<evidence type="ECO:0000256" key="3">
    <source>
        <dbReference type="ARBA" id="ARBA00023012"/>
    </source>
</evidence>
<dbReference type="RefSeq" id="WP_140459484.1">
    <property type="nucleotide sequence ID" value="NZ_BAABFI010000008.1"/>
</dbReference>
<dbReference type="Pfam" id="PF13185">
    <property type="entry name" value="GAF_2"/>
    <property type="match status" value="1"/>
</dbReference>
<organism evidence="6 7">
    <name type="scientific">Cellulomonas oligotrophica</name>
    <dbReference type="NCBI Taxonomy" id="931536"/>
    <lineage>
        <taxon>Bacteria</taxon>
        <taxon>Bacillati</taxon>
        <taxon>Actinomycetota</taxon>
        <taxon>Actinomycetes</taxon>
        <taxon>Micrococcales</taxon>
        <taxon>Cellulomonadaceae</taxon>
        <taxon>Cellulomonas</taxon>
    </lineage>
</organism>
<keyword evidence="2 6" id="KW-0418">Kinase</keyword>
<dbReference type="SUPFAM" id="SSF55874">
    <property type="entry name" value="ATPase domain of HSP90 chaperone/DNA topoisomerase II/histidine kinase"/>
    <property type="match status" value="1"/>
</dbReference>
<reference evidence="5 8" key="2">
    <citation type="submission" date="2021-01" db="EMBL/GenBank/DDBJ databases">
        <title>Whole genome shotgun sequence of Cellulomonas oligotrophica NBRC 109435.</title>
        <authorList>
            <person name="Komaki H."/>
            <person name="Tamura T."/>
        </authorList>
    </citation>
    <scope>NUCLEOTIDE SEQUENCE [LARGE SCALE GENOMIC DNA]</scope>
    <source>
        <strain evidence="5 8">NBRC 109435</strain>
    </source>
</reference>
<dbReference type="SMART" id="SM00065">
    <property type="entry name" value="GAF"/>
    <property type="match status" value="2"/>
</dbReference>
<dbReference type="GO" id="GO:0046983">
    <property type="term" value="F:protein dimerization activity"/>
    <property type="evidence" value="ECO:0007669"/>
    <property type="project" value="InterPro"/>
</dbReference>
<dbReference type="InterPro" id="IPR011712">
    <property type="entry name" value="Sig_transdc_His_kin_sub3_dim/P"/>
</dbReference>
<keyword evidence="3" id="KW-0902">Two-component regulatory system</keyword>
<name>A0A7Y9FHH2_9CELL</name>
<dbReference type="EMBL" id="JACCBK010000001">
    <property type="protein sequence ID" value="NYD87007.1"/>
    <property type="molecule type" value="Genomic_DNA"/>
</dbReference>
<accession>A0A7Y9FHH2</accession>
<dbReference type="Pfam" id="PF02518">
    <property type="entry name" value="HATPase_c"/>
    <property type="match status" value="1"/>
</dbReference>
<dbReference type="EMBL" id="BONN01000003">
    <property type="protein sequence ID" value="GIG32207.1"/>
    <property type="molecule type" value="Genomic_DNA"/>
</dbReference>
<protein>
    <submittedName>
        <fullName evidence="5 6">Histidine kinase</fullName>
    </submittedName>
</protein>
<feature type="domain" description="GAF" evidence="4">
    <location>
        <begin position="29"/>
        <end position="173"/>
    </location>
</feature>
<keyword evidence="8" id="KW-1185">Reference proteome</keyword>
<evidence type="ECO:0000259" key="4">
    <source>
        <dbReference type="SMART" id="SM00065"/>
    </source>
</evidence>
<comment type="caution">
    <text evidence="6">The sequence shown here is derived from an EMBL/GenBank/DDBJ whole genome shotgun (WGS) entry which is preliminary data.</text>
</comment>
<dbReference type="Gene3D" id="1.20.5.1930">
    <property type="match status" value="1"/>
</dbReference>
<dbReference type="AlphaFoldDB" id="A0A7Y9FHH2"/>
<dbReference type="Gene3D" id="3.30.450.40">
    <property type="match status" value="2"/>
</dbReference>
<dbReference type="InterPro" id="IPR003594">
    <property type="entry name" value="HATPase_dom"/>
</dbReference>
<dbReference type="Pfam" id="PF01590">
    <property type="entry name" value="GAF"/>
    <property type="match status" value="1"/>
</dbReference>
<dbReference type="CDD" id="cd16917">
    <property type="entry name" value="HATPase_UhpB-NarQ-NarX-like"/>
    <property type="match status" value="1"/>
</dbReference>
<dbReference type="GO" id="GO:0016020">
    <property type="term" value="C:membrane"/>
    <property type="evidence" value="ECO:0007669"/>
    <property type="project" value="InterPro"/>
</dbReference>
<dbReference type="Proteomes" id="UP000618382">
    <property type="component" value="Unassembled WGS sequence"/>
</dbReference>
<evidence type="ECO:0000313" key="5">
    <source>
        <dbReference type="EMBL" id="GIG32207.1"/>
    </source>
</evidence>
<reference evidence="6 7" key="1">
    <citation type="submission" date="2020-07" db="EMBL/GenBank/DDBJ databases">
        <title>Sequencing the genomes of 1000 actinobacteria strains.</title>
        <authorList>
            <person name="Klenk H.-P."/>
        </authorList>
    </citation>
    <scope>NUCLEOTIDE SEQUENCE [LARGE SCALE GENOMIC DNA]</scope>
    <source>
        <strain evidence="6 7">DSM 24482</strain>
    </source>
</reference>
<keyword evidence="1" id="KW-0808">Transferase</keyword>
<evidence type="ECO:0000313" key="8">
    <source>
        <dbReference type="Proteomes" id="UP000618382"/>
    </source>
</evidence>
<sequence length="557" mass="57825">MGPTSQDVDGTQATAQLLAAILDLAGDLDTPSLLERFVAASTALTGARYGAINIVDDEGASQTFVQSGVDDATVAALGHAPHAWGVLGSIPDVGVLRLEDLTQHPAFRGLPPGHPPMGSFLGAAVRVRGARYGTLYLSEKPGGFDAADEQVVLSLAAAAAVAVQNAQLYERERRRREWVSAGQEITTMLLEGTDPEDVLDRIAGAARTIGGADVAVLALPSPDLGLLVEFVDGAAPGALLGIDVSADVRVHTAFDTGEGMLVGALCDADGVEPALRTYGPALVAPLHASGQGVGVLLLLRARGAVPFTDDDLALAQSFAGQAALAFVLAEAQRLRGQAVLSDERTRIARDLHDLAIQQLFAAGMQIEGVRRDHVPEGPVAQVLEEAVGHVDAGIRQIRVIVRTLDDPGATVPLVQRVRSEVELARTSLGFTPALRVDVDGRVVPLGAPDPVDERLIDDLVAPGRANNVVAVVREGLSNVARHARSAAVSVRLVVVSGTGGSVTVEVEDDGVGVPPSPTRASGTRNLAQRAEESGGTFSLLRPPSGRGALLRWTAPLD</sequence>
<dbReference type="InterPro" id="IPR003018">
    <property type="entry name" value="GAF"/>
</dbReference>
<feature type="domain" description="GAF" evidence="4">
    <location>
        <begin position="194"/>
        <end position="336"/>
    </location>
</feature>
<dbReference type="PANTHER" id="PTHR24421">
    <property type="entry name" value="NITRATE/NITRITE SENSOR PROTEIN NARX-RELATED"/>
    <property type="match status" value="1"/>
</dbReference>
<dbReference type="PANTHER" id="PTHR24421:SF56">
    <property type="entry name" value="OXYGEN SENSOR HISTIDINE KINASE RESPONSE REGULATOR DOST"/>
    <property type="match status" value="1"/>
</dbReference>
<dbReference type="GO" id="GO:0000155">
    <property type="term" value="F:phosphorelay sensor kinase activity"/>
    <property type="evidence" value="ECO:0007669"/>
    <property type="project" value="InterPro"/>
</dbReference>
<evidence type="ECO:0000313" key="6">
    <source>
        <dbReference type="EMBL" id="NYD87007.1"/>
    </source>
</evidence>
<proteinExistence type="predicted"/>
<dbReference type="InterPro" id="IPR050482">
    <property type="entry name" value="Sensor_HK_TwoCompSys"/>
</dbReference>
<dbReference type="Proteomes" id="UP000577956">
    <property type="component" value="Unassembled WGS sequence"/>
</dbReference>
<dbReference type="InterPro" id="IPR036890">
    <property type="entry name" value="HATPase_C_sf"/>
</dbReference>
<evidence type="ECO:0000313" key="7">
    <source>
        <dbReference type="Proteomes" id="UP000577956"/>
    </source>
</evidence>
<dbReference type="Pfam" id="PF07730">
    <property type="entry name" value="HisKA_3"/>
    <property type="match status" value="1"/>
</dbReference>
<dbReference type="SUPFAM" id="SSF55781">
    <property type="entry name" value="GAF domain-like"/>
    <property type="match status" value="2"/>
</dbReference>
<evidence type="ECO:0000256" key="2">
    <source>
        <dbReference type="ARBA" id="ARBA00022777"/>
    </source>
</evidence>